<proteinExistence type="predicted"/>
<dbReference type="RefSeq" id="WP_022969739.1">
    <property type="nucleotide sequence ID" value="NZ_ATVD01000003.1"/>
</dbReference>
<feature type="chain" id="PRO_5001869180" evidence="1">
    <location>
        <begin position="21"/>
        <end position="103"/>
    </location>
</feature>
<keyword evidence="1" id="KW-0732">Signal</keyword>
<accession>A0A091AZB4</accession>
<evidence type="ECO:0000256" key="1">
    <source>
        <dbReference type="SAM" id="SignalP"/>
    </source>
</evidence>
<dbReference type="OrthoDB" id="9923982at2"/>
<dbReference type="PATRIC" id="fig|1121015.4.peg.1168"/>
<protein>
    <submittedName>
        <fullName evidence="2">Uncharacterized protein</fullName>
    </submittedName>
</protein>
<organism evidence="2 3">
    <name type="scientific">Arenimonas oryziterrae DSM 21050 = YC6267</name>
    <dbReference type="NCBI Taxonomy" id="1121015"/>
    <lineage>
        <taxon>Bacteria</taxon>
        <taxon>Pseudomonadati</taxon>
        <taxon>Pseudomonadota</taxon>
        <taxon>Gammaproteobacteria</taxon>
        <taxon>Lysobacterales</taxon>
        <taxon>Lysobacteraceae</taxon>
        <taxon>Arenimonas</taxon>
    </lineage>
</organism>
<feature type="signal peptide" evidence="1">
    <location>
        <begin position="1"/>
        <end position="20"/>
    </location>
</feature>
<dbReference type="AlphaFoldDB" id="A0A091AZB4"/>
<sequence length="103" mass="10771">MNLKHLVAISVVLVSAAATAKQEFPTVEVRAETENSLTIACNNPSQPTPDDVARILIVNDATQINGLRSKLMAAAAEACAAGEENIVVTRGANGKSLSWKARG</sequence>
<evidence type="ECO:0000313" key="2">
    <source>
        <dbReference type="EMBL" id="KFN43954.1"/>
    </source>
</evidence>
<evidence type="ECO:0000313" key="3">
    <source>
        <dbReference type="Proteomes" id="UP000029385"/>
    </source>
</evidence>
<keyword evidence="3" id="KW-1185">Reference proteome</keyword>
<reference evidence="2 3" key="1">
    <citation type="submission" date="2013-09" db="EMBL/GenBank/DDBJ databases">
        <title>Genome sequencing of Arenimonas oryziterrae.</title>
        <authorList>
            <person name="Chen F."/>
            <person name="Wang G."/>
        </authorList>
    </citation>
    <scope>NUCLEOTIDE SEQUENCE [LARGE SCALE GENOMIC DNA]</scope>
    <source>
        <strain evidence="2 3">YC6267</strain>
    </source>
</reference>
<dbReference type="EMBL" id="AVCI01000004">
    <property type="protein sequence ID" value="KFN43954.1"/>
    <property type="molecule type" value="Genomic_DNA"/>
</dbReference>
<dbReference type="Proteomes" id="UP000029385">
    <property type="component" value="Unassembled WGS sequence"/>
</dbReference>
<comment type="caution">
    <text evidence="2">The sequence shown here is derived from an EMBL/GenBank/DDBJ whole genome shotgun (WGS) entry which is preliminary data.</text>
</comment>
<name>A0A091AZB4_9GAMM</name>
<gene>
    <name evidence="2" type="ORF">N789_08370</name>
</gene>